<sequence length="182" mass="20584">MATITIPITVQEEKVISLSQRERPRHTLEVLKKKMYPFPKSDVPDILDYLLEKKVIELPLSKQHEDLGHGNEPRVASEVAPSKSRSLQLQSERLRRAFKLMSPWRVVSQMAPSKSRSLQLQDPVQLKLGQLKGASKVSVQVDDLEKEKSSGANFMKFSGELGGELVDSPFSLVIPTWIFDDF</sequence>
<feature type="region of interest" description="Disordered" evidence="1">
    <location>
        <begin position="64"/>
        <end position="87"/>
    </location>
</feature>
<dbReference type="AlphaFoldDB" id="A0ABD2YD79"/>
<evidence type="ECO:0000256" key="1">
    <source>
        <dbReference type="SAM" id="MobiDB-lite"/>
    </source>
</evidence>
<protein>
    <submittedName>
        <fullName evidence="2">Uncharacterized protein</fullName>
    </submittedName>
</protein>
<name>A0ABD2YD79_9GENT</name>
<evidence type="ECO:0000313" key="3">
    <source>
        <dbReference type="Proteomes" id="UP001630127"/>
    </source>
</evidence>
<proteinExistence type="predicted"/>
<dbReference type="Proteomes" id="UP001630127">
    <property type="component" value="Unassembled WGS sequence"/>
</dbReference>
<organism evidence="2 3">
    <name type="scientific">Cinchona calisaya</name>
    <dbReference type="NCBI Taxonomy" id="153742"/>
    <lineage>
        <taxon>Eukaryota</taxon>
        <taxon>Viridiplantae</taxon>
        <taxon>Streptophyta</taxon>
        <taxon>Embryophyta</taxon>
        <taxon>Tracheophyta</taxon>
        <taxon>Spermatophyta</taxon>
        <taxon>Magnoliopsida</taxon>
        <taxon>eudicotyledons</taxon>
        <taxon>Gunneridae</taxon>
        <taxon>Pentapetalae</taxon>
        <taxon>asterids</taxon>
        <taxon>lamiids</taxon>
        <taxon>Gentianales</taxon>
        <taxon>Rubiaceae</taxon>
        <taxon>Cinchonoideae</taxon>
        <taxon>Cinchoneae</taxon>
        <taxon>Cinchona</taxon>
    </lineage>
</organism>
<evidence type="ECO:0000313" key="2">
    <source>
        <dbReference type="EMBL" id="KAL3504165.1"/>
    </source>
</evidence>
<reference evidence="2 3" key="1">
    <citation type="submission" date="2024-11" db="EMBL/GenBank/DDBJ databases">
        <title>A near-complete genome assembly of Cinchona calisaya.</title>
        <authorList>
            <person name="Lian D.C."/>
            <person name="Zhao X.W."/>
            <person name="Wei L."/>
        </authorList>
    </citation>
    <scope>NUCLEOTIDE SEQUENCE [LARGE SCALE GENOMIC DNA]</scope>
    <source>
        <tissue evidence="2">Nenye</tissue>
    </source>
</reference>
<keyword evidence="3" id="KW-1185">Reference proteome</keyword>
<gene>
    <name evidence="2" type="ORF">ACH5RR_034006</name>
</gene>
<dbReference type="EMBL" id="JBJUIK010000014">
    <property type="protein sequence ID" value="KAL3504165.1"/>
    <property type="molecule type" value="Genomic_DNA"/>
</dbReference>
<comment type="caution">
    <text evidence="2">The sequence shown here is derived from an EMBL/GenBank/DDBJ whole genome shotgun (WGS) entry which is preliminary data.</text>
</comment>
<accession>A0ABD2YD79</accession>